<proteinExistence type="inferred from homology"/>
<dbReference type="PANTHER" id="PTHR36852:SF1">
    <property type="entry name" value="PROTEIN GVPL 2"/>
    <property type="match status" value="1"/>
</dbReference>
<dbReference type="PANTHER" id="PTHR36852">
    <property type="entry name" value="PROTEIN GVPL 2"/>
    <property type="match status" value="1"/>
</dbReference>
<comment type="similarity">
    <text evidence="3">Belongs to the gas vesicle GvpF/GvpL family.</text>
</comment>
<comment type="subcellular location">
    <subcellularLocation>
        <location evidence="2">Gas vesicle</location>
    </subcellularLocation>
</comment>
<name>A0A1G8SP13_9RHOB</name>
<sequence>MTSVYLYGLLRRPDLDAALAGQPVDALSGSVEARKIGEWSLAYGPSDGTPVPQRRRFLKGHARVLEDLMVHGPLLPFRFGHVSHDAARIDHLITAAADEISATFERLEGHAELGLRIAFPREAALASTLAQDDGLRQQRDRLVSHAGGSQLDQIAFGRRVAETLDLRRGLAQKALLKTLRPLARDHVLQAPEDDVQVLRAAFLVPETEVAAFTRAVEEAASCCGFADAAPEIRLVHPTPPFNFVSFSLADADMDREVV</sequence>
<dbReference type="Proteomes" id="UP000199093">
    <property type="component" value="Unassembled WGS sequence"/>
</dbReference>
<evidence type="ECO:0000256" key="2">
    <source>
        <dbReference type="ARBA" id="ARBA00035108"/>
    </source>
</evidence>
<dbReference type="RefSeq" id="WP_089851028.1">
    <property type="nucleotide sequence ID" value="NZ_FNEJ01000025.1"/>
</dbReference>
<dbReference type="GO" id="GO:0031411">
    <property type="term" value="C:gas vesicle"/>
    <property type="evidence" value="ECO:0007669"/>
    <property type="project" value="UniProtKB-SubCell"/>
</dbReference>
<dbReference type="InterPro" id="IPR009430">
    <property type="entry name" value="GvpL/GvpF"/>
</dbReference>
<dbReference type="EMBL" id="FNEJ01000025">
    <property type="protein sequence ID" value="SDJ31008.1"/>
    <property type="molecule type" value="Genomic_DNA"/>
</dbReference>
<evidence type="ECO:0000313" key="4">
    <source>
        <dbReference type="EMBL" id="SDJ31008.1"/>
    </source>
</evidence>
<keyword evidence="5" id="KW-1185">Reference proteome</keyword>
<dbReference type="STRING" id="555512.SAMN04487993_102568"/>
<organism evidence="4 5">
    <name type="scientific">Salipiger marinus</name>
    <dbReference type="NCBI Taxonomy" id="555512"/>
    <lineage>
        <taxon>Bacteria</taxon>
        <taxon>Pseudomonadati</taxon>
        <taxon>Pseudomonadota</taxon>
        <taxon>Alphaproteobacteria</taxon>
        <taxon>Rhodobacterales</taxon>
        <taxon>Roseobacteraceae</taxon>
        <taxon>Salipiger</taxon>
    </lineage>
</organism>
<protein>
    <submittedName>
        <fullName evidence="4">Gas vesicle synthesis protein GvpL/GvpF</fullName>
    </submittedName>
</protein>
<keyword evidence="1" id="KW-0304">Gas vesicle</keyword>
<dbReference type="Pfam" id="PF06386">
    <property type="entry name" value="GvpL_GvpF"/>
    <property type="match status" value="1"/>
</dbReference>
<reference evidence="4 5" key="1">
    <citation type="submission" date="2016-10" db="EMBL/GenBank/DDBJ databases">
        <authorList>
            <person name="de Groot N.N."/>
        </authorList>
    </citation>
    <scope>NUCLEOTIDE SEQUENCE [LARGE SCALE GENOMIC DNA]</scope>
    <source>
        <strain evidence="4 5">DSM 26424</strain>
    </source>
</reference>
<dbReference type="GO" id="GO:0031412">
    <property type="term" value="P:gas vesicle organization"/>
    <property type="evidence" value="ECO:0007669"/>
    <property type="project" value="InterPro"/>
</dbReference>
<gene>
    <name evidence="4" type="ORF">SAMN04487993_102568</name>
</gene>
<evidence type="ECO:0000313" key="5">
    <source>
        <dbReference type="Proteomes" id="UP000199093"/>
    </source>
</evidence>
<accession>A0A1G8SP13</accession>
<dbReference type="OrthoDB" id="3867411at2"/>
<dbReference type="AlphaFoldDB" id="A0A1G8SP13"/>
<evidence type="ECO:0000256" key="1">
    <source>
        <dbReference type="ARBA" id="ARBA00022987"/>
    </source>
</evidence>
<evidence type="ECO:0000256" key="3">
    <source>
        <dbReference type="ARBA" id="ARBA00035643"/>
    </source>
</evidence>